<proteinExistence type="predicted"/>
<feature type="region of interest" description="Disordered" evidence="1">
    <location>
        <begin position="1"/>
        <end position="29"/>
    </location>
</feature>
<dbReference type="Proteomes" id="UP001063368">
    <property type="component" value="Chromosome"/>
</dbReference>
<gene>
    <name evidence="2" type="ORF">N9A08_06350</name>
</gene>
<sequence>MEERAETGGDSPKPELTGDPAVDEVLSGLSDIAETPVGDHAALYAGLHDGLLAALNEEPGQSRGSVPGAGSTGVTPTAAPLPGQGPA</sequence>
<evidence type="ECO:0000256" key="1">
    <source>
        <dbReference type="SAM" id="MobiDB-lite"/>
    </source>
</evidence>
<evidence type="ECO:0000313" key="2">
    <source>
        <dbReference type="EMBL" id="UYB37264.1"/>
    </source>
</evidence>
<dbReference type="EMBL" id="CP106856">
    <property type="protein sequence ID" value="UYB37264.1"/>
    <property type="molecule type" value="Genomic_DNA"/>
</dbReference>
<organism evidence="2 3">
    <name type="scientific">Arthrobacter koreensis</name>
    <dbReference type="NCBI Taxonomy" id="199136"/>
    <lineage>
        <taxon>Bacteria</taxon>
        <taxon>Bacillati</taxon>
        <taxon>Actinomycetota</taxon>
        <taxon>Actinomycetes</taxon>
        <taxon>Micrococcales</taxon>
        <taxon>Micrococcaceae</taxon>
        <taxon>Arthrobacter</taxon>
    </lineage>
</organism>
<feature type="region of interest" description="Disordered" evidence="1">
    <location>
        <begin position="56"/>
        <end position="87"/>
    </location>
</feature>
<keyword evidence="3" id="KW-1185">Reference proteome</keyword>
<evidence type="ECO:0000313" key="3">
    <source>
        <dbReference type="Proteomes" id="UP001063368"/>
    </source>
</evidence>
<dbReference type="GeneID" id="95607055"/>
<accession>A0ABY6FVK7</accession>
<name>A0ABY6FVK7_9MICC</name>
<reference evidence="2" key="1">
    <citation type="submission" date="2022-09" db="EMBL/GenBank/DDBJ databases">
        <authorList>
            <person name="Li D."/>
            <person name="Cheng J."/>
            <person name="Li Y."/>
        </authorList>
    </citation>
    <scope>NUCLEOTIDE SEQUENCE</scope>
    <source>
        <strain evidence="2">DL</strain>
    </source>
</reference>
<dbReference type="RefSeq" id="WP_091605790.1">
    <property type="nucleotide sequence ID" value="NZ_BAAAKG010000002.1"/>
</dbReference>
<protein>
    <submittedName>
        <fullName evidence="2">Uncharacterized protein</fullName>
    </submittedName>
</protein>